<keyword evidence="3" id="KW-0472">Membrane</keyword>
<evidence type="ECO:0000313" key="7">
    <source>
        <dbReference type="EMBL" id="CAF1249855.1"/>
    </source>
</evidence>
<gene>
    <name evidence="7" type="ORF">EDS130_LOCUS27914</name>
    <name evidence="6" type="ORF">XAT740_LOCUS12972</name>
</gene>
<keyword evidence="8" id="KW-1185">Reference proteome</keyword>
<dbReference type="InterPro" id="IPR022742">
    <property type="entry name" value="Hydrolase_4"/>
</dbReference>
<reference evidence="7" key="1">
    <citation type="submission" date="2021-02" db="EMBL/GenBank/DDBJ databases">
        <authorList>
            <person name="Nowell W R."/>
        </authorList>
    </citation>
    <scope>NUCLEOTIDE SEQUENCE</scope>
</reference>
<dbReference type="Gene3D" id="3.40.50.1820">
    <property type="entry name" value="alpha/beta hydrolase"/>
    <property type="match status" value="2"/>
</dbReference>
<comment type="similarity">
    <text evidence="1">Belongs to the type-B carboxylesterase/lipase family.</text>
</comment>
<evidence type="ECO:0000256" key="1">
    <source>
        <dbReference type="ARBA" id="ARBA00005964"/>
    </source>
</evidence>
<evidence type="ECO:0000313" key="8">
    <source>
        <dbReference type="Proteomes" id="UP000663828"/>
    </source>
</evidence>
<evidence type="ECO:0000256" key="2">
    <source>
        <dbReference type="ARBA" id="ARBA00022801"/>
    </source>
</evidence>
<protein>
    <submittedName>
        <fullName evidence="7">Uncharacterized protein</fullName>
    </submittedName>
</protein>
<dbReference type="PANTHER" id="PTHR43903">
    <property type="entry name" value="NEUROLIGIN"/>
    <property type="match status" value="1"/>
</dbReference>
<feature type="transmembrane region" description="Helical" evidence="3">
    <location>
        <begin position="1061"/>
        <end position="1082"/>
    </location>
</feature>
<keyword evidence="2" id="KW-0378">Hydrolase</keyword>
<dbReference type="Proteomes" id="UP000663828">
    <property type="component" value="Unassembled WGS sequence"/>
</dbReference>
<dbReference type="Proteomes" id="UP000663852">
    <property type="component" value="Unassembled WGS sequence"/>
</dbReference>
<name>A0A814ZXR2_ADIRI</name>
<dbReference type="SUPFAM" id="SSF53474">
    <property type="entry name" value="alpha/beta-Hydrolases"/>
    <property type="match status" value="2"/>
</dbReference>
<dbReference type="InterPro" id="IPR002018">
    <property type="entry name" value="CarbesteraseB"/>
</dbReference>
<dbReference type="Pfam" id="PF12146">
    <property type="entry name" value="Hydrolase_4"/>
    <property type="match status" value="1"/>
</dbReference>
<evidence type="ECO:0000313" key="9">
    <source>
        <dbReference type="Proteomes" id="UP000663852"/>
    </source>
</evidence>
<dbReference type="GO" id="GO:0016787">
    <property type="term" value="F:hydrolase activity"/>
    <property type="evidence" value="ECO:0007669"/>
    <property type="project" value="UniProtKB-KW"/>
</dbReference>
<dbReference type="Pfam" id="PF00135">
    <property type="entry name" value="COesterase"/>
    <property type="match status" value="1"/>
</dbReference>
<evidence type="ECO:0000256" key="3">
    <source>
        <dbReference type="SAM" id="Phobius"/>
    </source>
</evidence>
<dbReference type="EMBL" id="CAJNOR010000743">
    <property type="protein sequence ID" value="CAF0996467.1"/>
    <property type="molecule type" value="Genomic_DNA"/>
</dbReference>
<dbReference type="EMBL" id="CAJNOJ010000179">
    <property type="protein sequence ID" value="CAF1249855.1"/>
    <property type="molecule type" value="Genomic_DNA"/>
</dbReference>
<proteinExistence type="inferred from homology"/>
<comment type="caution">
    <text evidence="7">The sequence shown here is derived from an EMBL/GenBank/DDBJ whole genome shotgun (WGS) entry which is preliminary data.</text>
</comment>
<feature type="domain" description="Carboxylesterase type B" evidence="4">
    <location>
        <begin position="433"/>
        <end position="1041"/>
    </location>
</feature>
<dbReference type="InterPro" id="IPR051093">
    <property type="entry name" value="Neuroligin/BSAL"/>
</dbReference>
<keyword evidence="3" id="KW-1133">Transmembrane helix</keyword>
<evidence type="ECO:0000259" key="5">
    <source>
        <dbReference type="Pfam" id="PF12146"/>
    </source>
</evidence>
<dbReference type="OrthoDB" id="408631at2759"/>
<feature type="transmembrane region" description="Helical" evidence="3">
    <location>
        <begin position="51"/>
        <end position="68"/>
    </location>
</feature>
<dbReference type="PROSITE" id="PS00122">
    <property type="entry name" value="CARBOXYLESTERASE_B_1"/>
    <property type="match status" value="1"/>
</dbReference>
<dbReference type="AlphaFoldDB" id="A0A814ZXR2"/>
<organism evidence="7 9">
    <name type="scientific">Adineta ricciae</name>
    <name type="common">Rotifer</name>
    <dbReference type="NCBI Taxonomy" id="249248"/>
    <lineage>
        <taxon>Eukaryota</taxon>
        <taxon>Metazoa</taxon>
        <taxon>Spiralia</taxon>
        <taxon>Gnathifera</taxon>
        <taxon>Rotifera</taxon>
        <taxon>Eurotatoria</taxon>
        <taxon>Bdelloidea</taxon>
        <taxon>Adinetida</taxon>
        <taxon>Adinetidae</taxon>
        <taxon>Adineta</taxon>
    </lineage>
</organism>
<dbReference type="InterPro" id="IPR019826">
    <property type="entry name" value="Carboxylesterase_B_AS"/>
</dbReference>
<keyword evidence="3" id="KW-0812">Transmembrane</keyword>
<dbReference type="InterPro" id="IPR029058">
    <property type="entry name" value="AB_hydrolase_fold"/>
</dbReference>
<evidence type="ECO:0000313" key="6">
    <source>
        <dbReference type="EMBL" id="CAF0996467.1"/>
    </source>
</evidence>
<accession>A0A814ZXR2</accession>
<feature type="domain" description="Serine aminopeptidase S33" evidence="5">
    <location>
        <begin position="122"/>
        <end position="247"/>
    </location>
</feature>
<evidence type="ECO:0000259" key="4">
    <source>
        <dbReference type="Pfam" id="PF00135"/>
    </source>
</evidence>
<sequence>MCSKKKYHLLANSALINNKKCHLSTILQEISITFGLSLFAFYLFYQLFGNIILILVLVFGILSSLYGLQDMLLYQPDEPDTARTIVQTPELFHMEYETIIIETADNEKLHGYLLTQMRQSEECATLVFFHGNAGNIGHRLQNAHLLYRTCNINILLFDYRGYGKSTGVPSETGLYTDAQAVYDFVRSRNDLNQGRIILFGRSLGGAVALHLAAHLAENEATPPLHCVIVENTFTSIPDMAKRLFQFFILDYIPTCYYKNLFSSISKIRHIKIPILFLSGEQDELVPPQMMRKLHDECQSAKKQLILFSDGQHNTTWLTRNYSTQIQKFLTECSTLPSEGISVSVRYLFILLFYSNLITSTTSFILYPPLNRLIEQLTYNSTLPQCTFSTCYRTATQADFSTTDLTHDQLLKLSTYDKLPHDRKPYLISSTGIYYGQRIRYRKRVVDQFLGIYYAEPPRPLEKPVKRRFDYVLHDATKFSACCMQSKMMAENLSYGSFLMQQNFSDDCLSLNIYRADLRHGEKRKAIMLFSHGGSNQLGGGSLFDGSILASEGDIIVITMNFRLNYHGFLSSGDNRVKGNYGLWDQLLAVEWIYENAHLFGGDPKRITLAGHSAGAGNVMLIPASRHCRGMVRRVISQSGTGLAPWSINHNPLKLLERFSREFNCTDSDGKEMFDCIHKLLDEGTTDIYRLHLSLSIADDNPYPVIDNDFINDTIENILRSDLYENVDFLTGVTLNEGLYFAEYHIKHLYSGLQAQSSSMGKTPLRERRAVLDRNSTAIIAPDITYSTHLDNERRKNEMIRLQQTTSTEPPSVPELNTILERFTNLNYVERYIEANFQHEQCFRADVKQRYELAARGDIIEQLKLYIDLVSDLMFNFHMVRCLYVREQVKNKTSTDYAYIYSHRPTLKVRSTFRDQLKILPQAVGHFAELECKQYLVTNSKFLTKKDYVFGVPLARNYSTIHQNVNMSYYNYSTDEINFSRQVIHYWSNFIKTGNPNKNPSSNIKPHVEWKSYTKSEHNYLYFHLNNIHNRPKYFDSMYDFWMKCFQIEQSGGCNKAKIGKYLTALLHLLAIILILIGIGSIWKYFQLKKSGQLIAHESPSILIPHPNRVSA</sequence>